<sequence>MATRLRSTTTADILHECLIQKIISYLSFQEAAKMSILSKTWLQAWFTHPNLEFRVHCCKDFETVDKILARYRDRKIPINKFKFWNFSDYNSSKVFPLLDKWLGIAIQNGVRDLLYRDLSFSRSLHGILETGIEKIDAPTVVSIEYKGDRVSEHKIAKESNQLKHSEIVPHCSNNLNAAWFCKLRNFLSNLTSLSQVSLYFVKCNDINMKDLQLRHSVPAAQLDVLNVDIRSFETCPTFVDALLWSCHPRRLNVHSEQSACGTQKWGAGKE</sequence>
<protein>
    <recommendedName>
        <fullName evidence="1">F-box domain-containing protein</fullName>
    </recommendedName>
</protein>
<dbReference type="InterPro" id="IPR001810">
    <property type="entry name" value="F-box_dom"/>
</dbReference>
<dbReference type="AlphaFoldDB" id="A0AAE1UXF9"/>
<gene>
    <name evidence="2" type="ORF">RND71_031393</name>
</gene>
<name>A0AAE1UXF9_9SOLA</name>
<keyword evidence="3" id="KW-1185">Reference proteome</keyword>
<dbReference type="InterPro" id="IPR053772">
    <property type="entry name" value="At1g61320/At1g61330-like"/>
</dbReference>
<dbReference type="EMBL" id="JAVYJV010000017">
    <property type="protein sequence ID" value="KAK4348638.1"/>
    <property type="molecule type" value="Genomic_DNA"/>
</dbReference>
<evidence type="ECO:0000313" key="3">
    <source>
        <dbReference type="Proteomes" id="UP001291623"/>
    </source>
</evidence>
<feature type="domain" description="F-box" evidence="1">
    <location>
        <begin position="14"/>
        <end position="49"/>
    </location>
</feature>
<dbReference type="InterPro" id="IPR036047">
    <property type="entry name" value="F-box-like_dom_sf"/>
</dbReference>
<organism evidence="2 3">
    <name type="scientific">Anisodus tanguticus</name>
    <dbReference type="NCBI Taxonomy" id="243964"/>
    <lineage>
        <taxon>Eukaryota</taxon>
        <taxon>Viridiplantae</taxon>
        <taxon>Streptophyta</taxon>
        <taxon>Embryophyta</taxon>
        <taxon>Tracheophyta</taxon>
        <taxon>Spermatophyta</taxon>
        <taxon>Magnoliopsida</taxon>
        <taxon>eudicotyledons</taxon>
        <taxon>Gunneridae</taxon>
        <taxon>Pentapetalae</taxon>
        <taxon>asterids</taxon>
        <taxon>lamiids</taxon>
        <taxon>Solanales</taxon>
        <taxon>Solanaceae</taxon>
        <taxon>Solanoideae</taxon>
        <taxon>Hyoscyameae</taxon>
        <taxon>Anisodus</taxon>
    </lineage>
</organism>
<comment type="caution">
    <text evidence="2">The sequence shown here is derived from an EMBL/GenBank/DDBJ whole genome shotgun (WGS) entry which is preliminary data.</text>
</comment>
<accession>A0AAE1UXF9</accession>
<reference evidence="2" key="1">
    <citation type="submission" date="2023-12" db="EMBL/GenBank/DDBJ databases">
        <title>Genome assembly of Anisodus tanguticus.</title>
        <authorList>
            <person name="Wang Y.-J."/>
        </authorList>
    </citation>
    <scope>NUCLEOTIDE SEQUENCE</scope>
    <source>
        <strain evidence="2">KB-2021</strain>
        <tissue evidence="2">Leaf</tissue>
    </source>
</reference>
<dbReference type="Pfam" id="PF00646">
    <property type="entry name" value="F-box"/>
    <property type="match status" value="1"/>
</dbReference>
<dbReference type="PANTHER" id="PTHR34145">
    <property type="entry name" value="OS02G0105600 PROTEIN"/>
    <property type="match status" value="1"/>
</dbReference>
<proteinExistence type="predicted"/>
<evidence type="ECO:0000313" key="2">
    <source>
        <dbReference type="EMBL" id="KAK4348638.1"/>
    </source>
</evidence>
<dbReference type="Proteomes" id="UP001291623">
    <property type="component" value="Unassembled WGS sequence"/>
</dbReference>
<evidence type="ECO:0000259" key="1">
    <source>
        <dbReference type="Pfam" id="PF00646"/>
    </source>
</evidence>
<dbReference type="SUPFAM" id="SSF81383">
    <property type="entry name" value="F-box domain"/>
    <property type="match status" value="1"/>
</dbReference>